<sequence>MAISYSMAAQKAMSEREKQDFALRQGGTTMSKSGQKASQSGTVSRAGEAKSRSLGQKAMDFLLEKTQIKAEIKITKEVIKGEGGKEEEVEVWEYPEEDIQSLNDLYEKHAVLFNFSGRSKELSLNEKRRWVMDRLIAMEDVPRKEPEIVQAEEDQRESSGDTESEASSEEEEEEEEEQQDELDEKDWSREQWIKEVEQLEWGRTIECEIRLAYHKHLRNLQ</sequence>
<dbReference type="EMBL" id="BFEA01001023">
    <property type="protein sequence ID" value="GBG92253.1"/>
    <property type="molecule type" value="Genomic_DNA"/>
</dbReference>
<feature type="region of interest" description="Disordered" evidence="1">
    <location>
        <begin position="142"/>
        <end position="187"/>
    </location>
</feature>
<name>A0A388MCL7_CHABU</name>
<proteinExistence type="predicted"/>
<evidence type="ECO:0000313" key="3">
    <source>
        <dbReference type="Proteomes" id="UP000265515"/>
    </source>
</evidence>
<dbReference type="Gramene" id="GBG92253">
    <property type="protein sequence ID" value="GBG92253"/>
    <property type="gene ID" value="CBR_g55022"/>
</dbReference>
<feature type="region of interest" description="Disordered" evidence="1">
    <location>
        <begin position="16"/>
        <end position="52"/>
    </location>
</feature>
<feature type="compositionally biased region" description="Acidic residues" evidence="1">
    <location>
        <begin position="150"/>
        <end position="184"/>
    </location>
</feature>
<reference evidence="2 3" key="1">
    <citation type="journal article" date="2018" name="Cell">
        <title>The Chara Genome: Secondary Complexity and Implications for Plant Terrestrialization.</title>
        <authorList>
            <person name="Nishiyama T."/>
            <person name="Sakayama H."/>
            <person name="Vries J.D."/>
            <person name="Buschmann H."/>
            <person name="Saint-Marcoux D."/>
            <person name="Ullrich K.K."/>
            <person name="Haas F.B."/>
            <person name="Vanderstraeten L."/>
            <person name="Becker D."/>
            <person name="Lang D."/>
            <person name="Vosolsobe S."/>
            <person name="Rombauts S."/>
            <person name="Wilhelmsson P.K.I."/>
            <person name="Janitza P."/>
            <person name="Kern R."/>
            <person name="Heyl A."/>
            <person name="Rumpler F."/>
            <person name="Villalobos L.I.A.C."/>
            <person name="Clay J.M."/>
            <person name="Skokan R."/>
            <person name="Toyoda A."/>
            <person name="Suzuki Y."/>
            <person name="Kagoshima H."/>
            <person name="Schijlen E."/>
            <person name="Tajeshwar N."/>
            <person name="Catarino B."/>
            <person name="Hetherington A.J."/>
            <person name="Saltykova A."/>
            <person name="Bonnot C."/>
            <person name="Breuninger H."/>
            <person name="Symeonidi A."/>
            <person name="Radhakrishnan G.V."/>
            <person name="Van Nieuwerburgh F."/>
            <person name="Deforce D."/>
            <person name="Chang C."/>
            <person name="Karol K.G."/>
            <person name="Hedrich R."/>
            <person name="Ulvskov P."/>
            <person name="Glockner G."/>
            <person name="Delwiche C.F."/>
            <person name="Petrasek J."/>
            <person name="Van de Peer Y."/>
            <person name="Friml J."/>
            <person name="Beilby M."/>
            <person name="Dolan L."/>
            <person name="Kohara Y."/>
            <person name="Sugano S."/>
            <person name="Fujiyama A."/>
            <person name="Delaux P.-M."/>
            <person name="Quint M."/>
            <person name="TheiBen G."/>
            <person name="Hagemann M."/>
            <person name="Harholt J."/>
            <person name="Dunand C."/>
            <person name="Zachgo S."/>
            <person name="Langdale J."/>
            <person name="Maumus F."/>
            <person name="Straeten D.V.D."/>
            <person name="Gould S.B."/>
            <person name="Rensing S.A."/>
        </authorList>
    </citation>
    <scope>NUCLEOTIDE SEQUENCE [LARGE SCALE GENOMIC DNA]</scope>
    <source>
        <strain evidence="2 3">S276</strain>
    </source>
</reference>
<dbReference type="AlphaFoldDB" id="A0A388MCL7"/>
<evidence type="ECO:0000313" key="2">
    <source>
        <dbReference type="EMBL" id="GBG92253.1"/>
    </source>
</evidence>
<feature type="compositionally biased region" description="Polar residues" evidence="1">
    <location>
        <begin position="26"/>
        <end position="43"/>
    </location>
</feature>
<gene>
    <name evidence="2" type="ORF">CBR_g55022</name>
</gene>
<evidence type="ECO:0000256" key="1">
    <source>
        <dbReference type="SAM" id="MobiDB-lite"/>
    </source>
</evidence>
<organism evidence="2 3">
    <name type="scientific">Chara braunii</name>
    <name type="common">Braun's stonewort</name>
    <dbReference type="NCBI Taxonomy" id="69332"/>
    <lineage>
        <taxon>Eukaryota</taxon>
        <taxon>Viridiplantae</taxon>
        <taxon>Streptophyta</taxon>
        <taxon>Charophyceae</taxon>
        <taxon>Charales</taxon>
        <taxon>Characeae</taxon>
        <taxon>Chara</taxon>
    </lineage>
</organism>
<accession>A0A388MCL7</accession>
<keyword evidence="3" id="KW-1185">Reference proteome</keyword>
<protein>
    <submittedName>
        <fullName evidence="2">Uncharacterized protein</fullName>
    </submittedName>
</protein>
<dbReference type="Proteomes" id="UP000265515">
    <property type="component" value="Unassembled WGS sequence"/>
</dbReference>
<comment type="caution">
    <text evidence="2">The sequence shown here is derived from an EMBL/GenBank/DDBJ whole genome shotgun (WGS) entry which is preliminary data.</text>
</comment>